<keyword evidence="3" id="KW-0804">Transcription</keyword>
<name>A0A344UV42_9ACTN</name>
<dbReference type="PANTHER" id="PTHR30055:SF234">
    <property type="entry name" value="HTH-TYPE TRANSCRIPTIONAL REGULATOR BETI"/>
    <property type="match status" value="1"/>
</dbReference>
<accession>A0A344UV42</accession>
<dbReference type="InterPro" id="IPR050109">
    <property type="entry name" value="HTH-type_TetR-like_transc_reg"/>
</dbReference>
<feature type="domain" description="HTH tetR-type" evidence="5">
    <location>
        <begin position="13"/>
        <end position="73"/>
    </location>
</feature>
<dbReference type="Gene3D" id="1.10.357.10">
    <property type="entry name" value="Tetracycline Repressor, domain 2"/>
    <property type="match status" value="1"/>
</dbReference>
<dbReference type="PROSITE" id="PS50977">
    <property type="entry name" value="HTH_TETR_2"/>
    <property type="match status" value="1"/>
</dbReference>
<dbReference type="AlphaFoldDB" id="A0A344UV42"/>
<evidence type="ECO:0000256" key="3">
    <source>
        <dbReference type="ARBA" id="ARBA00023163"/>
    </source>
</evidence>
<dbReference type="EMBL" id="CP025198">
    <property type="protein sequence ID" value="AXE39140.1"/>
    <property type="molecule type" value="Genomic_DNA"/>
</dbReference>
<dbReference type="Proteomes" id="UP000251995">
    <property type="component" value="Chromosome"/>
</dbReference>
<evidence type="ECO:0000256" key="2">
    <source>
        <dbReference type="ARBA" id="ARBA00023125"/>
    </source>
</evidence>
<reference evidence="6 7" key="1">
    <citation type="submission" date="2017-12" db="EMBL/GenBank/DDBJ databases">
        <title>The whole genome sequence of the Acidipropionibacterium virtanenii sp. nov. type strain JS278.</title>
        <authorList>
            <person name="Laine P."/>
            <person name="Deptula P."/>
            <person name="Varmanen P."/>
            <person name="Auvinen P."/>
        </authorList>
    </citation>
    <scope>NUCLEOTIDE SEQUENCE [LARGE SCALE GENOMIC DNA]</scope>
    <source>
        <strain evidence="6 7">JS278</strain>
    </source>
</reference>
<evidence type="ECO:0000259" key="5">
    <source>
        <dbReference type="PROSITE" id="PS50977"/>
    </source>
</evidence>
<evidence type="ECO:0000313" key="7">
    <source>
        <dbReference type="Proteomes" id="UP000251995"/>
    </source>
</evidence>
<sequence>MTSQRRKPGRPAHGSRERLVAATCELFAERGFTATSPTMVLDRSGVGHGSLYHHFDGKEALALAAIEQMRADVMDKLGLETSEDRGGESDAADNELMDRDAVFDHYFTQTEGRALLHLLTDPGVSDSDALSRQVRAWCDELRSAIHVAVTGENAEGSADDSKLTRVHEVADPHLAAALGRGLLALPRTVDLLHPDDPR</sequence>
<evidence type="ECO:0000256" key="1">
    <source>
        <dbReference type="ARBA" id="ARBA00023015"/>
    </source>
</evidence>
<dbReference type="PANTHER" id="PTHR30055">
    <property type="entry name" value="HTH-TYPE TRANSCRIPTIONAL REGULATOR RUTR"/>
    <property type="match status" value="1"/>
</dbReference>
<feature type="DNA-binding region" description="H-T-H motif" evidence="4">
    <location>
        <begin position="36"/>
        <end position="55"/>
    </location>
</feature>
<organism evidence="6 7">
    <name type="scientific">Acidipropionibacterium virtanenii</name>
    <dbReference type="NCBI Taxonomy" id="2057246"/>
    <lineage>
        <taxon>Bacteria</taxon>
        <taxon>Bacillati</taxon>
        <taxon>Actinomycetota</taxon>
        <taxon>Actinomycetes</taxon>
        <taxon>Propionibacteriales</taxon>
        <taxon>Propionibacteriaceae</taxon>
        <taxon>Acidipropionibacterium</taxon>
    </lineage>
</organism>
<protein>
    <submittedName>
        <fullName evidence="6">HTH-type transcriptional repressor KstR2</fullName>
    </submittedName>
</protein>
<dbReference type="InterPro" id="IPR001647">
    <property type="entry name" value="HTH_TetR"/>
</dbReference>
<proteinExistence type="predicted"/>
<dbReference type="KEGG" id="acij:JS278_01984"/>
<dbReference type="OrthoDB" id="3721682at2"/>
<dbReference type="GO" id="GO:0000976">
    <property type="term" value="F:transcription cis-regulatory region binding"/>
    <property type="evidence" value="ECO:0007669"/>
    <property type="project" value="TreeGrafter"/>
</dbReference>
<gene>
    <name evidence="6" type="primary">kstR2</name>
    <name evidence="6" type="ORF">JS278_01984</name>
</gene>
<keyword evidence="2 4" id="KW-0238">DNA-binding</keyword>
<evidence type="ECO:0000256" key="4">
    <source>
        <dbReference type="PROSITE-ProRule" id="PRU00335"/>
    </source>
</evidence>
<keyword evidence="1" id="KW-0805">Transcription regulation</keyword>
<keyword evidence="7" id="KW-1185">Reference proteome</keyword>
<dbReference type="SUPFAM" id="SSF46689">
    <property type="entry name" value="Homeodomain-like"/>
    <property type="match status" value="1"/>
</dbReference>
<dbReference type="InterPro" id="IPR009057">
    <property type="entry name" value="Homeodomain-like_sf"/>
</dbReference>
<evidence type="ECO:0000313" key="6">
    <source>
        <dbReference type="EMBL" id="AXE39140.1"/>
    </source>
</evidence>
<dbReference type="GO" id="GO:0003700">
    <property type="term" value="F:DNA-binding transcription factor activity"/>
    <property type="evidence" value="ECO:0007669"/>
    <property type="project" value="TreeGrafter"/>
</dbReference>
<dbReference type="PRINTS" id="PR00455">
    <property type="entry name" value="HTHTETR"/>
</dbReference>
<dbReference type="Pfam" id="PF00440">
    <property type="entry name" value="TetR_N"/>
    <property type="match status" value="1"/>
</dbReference>